<dbReference type="PROSITE" id="PS51450">
    <property type="entry name" value="LRR"/>
    <property type="match status" value="2"/>
</dbReference>
<dbReference type="GO" id="GO:0042497">
    <property type="term" value="F:triacyl lipopeptide binding"/>
    <property type="evidence" value="ECO:0007669"/>
    <property type="project" value="TreeGrafter"/>
</dbReference>
<keyword evidence="11" id="KW-1133">Transmembrane helix</keyword>
<dbReference type="PRINTS" id="PR01537">
    <property type="entry name" value="INTRLKN1R1F"/>
</dbReference>
<feature type="chain" id="PRO_5001873154" description="Toll-like receptor 2" evidence="18">
    <location>
        <begin position="22"/>
        <end position="713"/>
    </location>
</feature>
<dbReference type="Pfam" id="PF00560">
    <property type="entry name" value="LRR_1"/>
    <property type="match status" value="1"/>
</dbReference>
<evidence type="ECO:0000256" key="6">
    <source>
        <dbReference type="ARBA" id="ARBA00022614"/>
    </source>
</evidence>
<dbReference type="PANTHER" id="PTHR24365">
    <property type="entry name" value="TOLL-LIKE RECEPTOR"/>
    <property type="match status" value="1"/>
</dbReference>
<dbReference type="PANTHER" id="PTHR24365:SF17">
    <property type="entry name" value="TOLL-LIKE RECEPTOR 2"/>
    <property type="match status" value="1"/>
</dbReference>
<comment type="subcellular location">
    <subcellularLocation>
        <location evidence="2">Cytoplasmic vesicle</location>
        <location evidence="2">Phagosome membrane</location>
        <topology evidence="2">Single-pass type I membrane protein</topology>
    </subcellularLocation>
    <subcellularLocation>
        <location evidence="1">Membrane raft</location>
    </subcellularLocation>
</comment>
<keyword evidence="17" id="KW-0968">Cytoplasmic vesicle</keyword>
<dbReference type="InterPro" id="IPR001611">
    <property type="entry name" value="Leu-rich_rpt"/>
</dbReference>
<dbReference type="Pfam" id="PF13855">
    <property type="entry name" value="LRR_8"/>
    <property type="match status" value="2"/>
</dbReference>
<proteinExistence type="inferred from homology"/>
<dbReference type="SMART" id="SM00255">
    <property type="entry name" value="TIR"/>
    <property type="match status" value="1"/>
</dbReference>
<keyword evidence="7" id="KW-0812">Transmembrane</keyword>
<dbReference type="STRING" id="885580.ENSFDAP00000003540"/>
<keyword evidence="16" id="KW-0395">Inflammatory response</keyword>
<dbReference type="AlphaFoldDB" id="A0A091DHU7"/>
<sequence length="713" mass="81160">MSRALWTVWLLGLVIRPSKEGSLGRASLSCDPAGVCDGRSRSFTSVPSGLSASVKSLDLSNNRITSVGRRDLHRCVNLKTLVLKSSGIHTIEGDAFLSLGRLEHLDLSKNHLSELSSLWFRPLSSLKFLNLLENPYQTLGEMSLFSHLSNLRILRVGNGAFIGMQKIDFAGLTLLEELEIEASNIQSYEPQSLKSIQSIGHLILHMREPLFLMEVFVDILGSVEHMGLSGTNLNEFSFSDLSVSVTNSSIKKLTFRNVKFADGSFNDVLRLSGYVPELLEVEFEDCIYNGIGNFGVSGIEEVYPGKADTITIRRLYIPNFYLFYDLSDMYSLAERFKRITLENSKVFLVPCSLSRHLKSLEYLDLSENLMVEENLGNAACEGGWPSLQTLVLRKNHFTSIEKTGEVLLTLHNLTSLDISKNSFHSMPEICQWPEKMSYLNLSSTQIHRLTSCIPQTLEILDVSNNDLSSLSLFLPRLQELYISRNKLKTLPEGSRLPALRVLKIRRNMINTFSKEELDSFHGLQALEAGGNSFICSCDFLSLAWERRGLPEVLSDWPAGYRCDSPRDLCFDAFVSYSERDARWVEELLVQELEHRHPPLRLCLHKRDFVPGKWILDNIIDSIEKSRKTVFVLSQNFVKSEWCKYELDFSHFRLFDENDDAAILVLLEPIEKKAIPQRFCKLRKIMNTRTYLEWPAEEARREGFWANLRSAIKA</sequence>
<dbReference type="GO" id="GO:0038023">
    <property type="term" value="F:signaling receptor activity"/>
    <property type="evidence" value="ECO:0007669"/>
    <property type="project" value="TreeGrafter"/>
</dbReference>
<feature type="signal peptide" evidence="18">
    <location>
        <begin position="1"/>
        <end position="21"/>
    </location>
</feature>
<organism evidence="20 21">
    <name type="scientific">Fukomys damarensis</name>
    <name type="common">Damaraland mole rat</name>
    <name type="synonym">Cryptomys damarensis</name>
    <dbReference type="NCBI Taxonomy" id="885580"/>
    <lineage>
        <taxon>Eukaryota</taxon>
        <taxon>Metazoa</taxon>
        <taxon>Chordata</taxon>
        <taxon>Craniata</taxon>
        <taxon>Vertebrata</taxon>
        <taxon>Euteleostomi</taxon>
        <taxon>Mammalia</taxon>
        <taxon>Eutheria</taxon>
        <taxon>Euarchontoglires</taxon>
        <taxon>Glires</taxon>
        <taxon>Rodentia</taxon>
        <taxon>Hystricomorpha</taxon>
        <taxon>Bathyergidae</taxon>
        <taxon>Fukomys</taxon>
    </lineage>
</organism>
<keyword evidence="9" id="KW-0677">Repeat</keyword>
<name>A0A091DHU7_FUKDA</name>
<keyword evidence="8 18" id="KW-0732">Signal</keyword>
<evidence type="ECO:0000256" key="10">
    <source>
        <dbReference type="ARBA" id="ARBA00022859"/>
    </source>
</evidence>
<keyword evidence="13" id="KW-0472">Membrane</keyword>
<evidence type="ECO:0000256" key="4">
    <source>
        <dbReference type="ARBA" id="ARBA00017391"/>
    </source>
</evidence>
<evidence type="ECO:0000256" key="2">
    <source>
        <dbReference type="ARBA" id="ARBA00004596"/>
    </source>
</evidence>
<dbReference type="Gene3D" id="3.40.50.10140">
    <property type="entry name" value="Toll/interleukin-1 receptor homology (TIR) domain"/>
    <property type="match status" value="1"/>
</dbReference>
<evidence type="ECO:0000256" key="11">
    <source>
        <dbReference type="ARBA" id="ARBA00022989"/>
    </source>
</evidence>
<gene>
    <name evidence="20" type="ORF">H920_06878</name>
</gene>
<dbReference type="GO" id="GO:0001819">
    <property type="term" value="P:positive regulation of cytokine production"/>
    <property type="evidence" value="ECO:0007669"/>
    <property type="project" value="UniProtKB-ARBA"/>
</dbReference>
<dbReference type="Pfam" id="PF01582">
    <property type="entry name" value="TIR"/>
    <property type="match status" value="1"/>
</dbReference>
<dbReference type="EMBL" id="KN122248">
    <property type="protein sequence ID" value="KFO31679.1"/>
    <property type="molecule type" value="Genomic_DNA"/>
</dbReference>
<evidence type="ECO:0000256" key="3">
    <source>
        <dbReference type="ARBA" id="ARBA00009634"/>
    </source>
</evidence>
<evidence type="ECO:0000256" key="15">
    <source>
        <dbReference type="ARBA" id="ARBA00023180"/>
    </source>
</evidence>
<evidence type="ECO:0000256" key="14">
    <source>
        <dbReference type="ARBA" id="ARBA00023170"/>
    </source>
</evidence>
<dbReference type="InterPro" id="IPR000157">
    <property type="entry name" value="TIR_dom"/>
</dbReference>
<dbReference type="PRINTS" id="PR00019">
    <property type="entry name" value="LEURICHRPT"/>
</dbReference>
<evidence type="ECO:0000256" key="12">
    <source>
        <dbReference type="ARBA" id="ARBA00023027"/>
    </source>
</evidence>
<evidence type="ECO:0000313" key="21">
    <source>
        <dbReference type="Proteomes" id="UP000028990"/>
    </source>
</evidence>
<evidence type="ECO:0000256" key="9">
    <source>
        <dbReference type="ARBA" id="ARBA00022737"/>
    </source>
</evidence>
<feature type="domain" description="TIR" evidence="19">
    <location>
        <begin position="568"/>
        <end position="711"/>
    </location>
</feature>
<dbReference type="SMART" id="SM00369">
    <property type="entry name" value="LRR_TYP"/>
    <property type="match status" value="7"/>
</dbReference>
<dbReference type="Proteomes" id="UP000028990">
    <property type="component" value="Unassembled WGS sequence"/>
</dbReference>
<evidence type="ECO:0000313" key="20">
    <source>
        <dbReference type="EMBL" id="KFO31679.1"/>
    </source>
</evidence>
<evidence type="ECO:0000259" key="19">
    <source>
        <dbReference type="PROSITE" id="PS50104"/>
    </source>
</evidence>
<dbReference type="GO" id="GO:0045087">
    <property type="term" value="P:innate immune response"/>
    <property type="evidence" value="ECO:0007669"/>
    <property type="project" value="UniProtKB-KW"/>
</dbReference>
<keyword evidence="10" id="KW-0391">Immunity</keyword>
<keyword evidence="12" id="KW-0520">NAD</keyword>
<dbReference type="SUPFAM" id="SSF52058">
    <property type="entry name" value="L domain-like"/>
    <property type="match status" value="2"/>
</dbReference>
<keyword evidence="14 20" id="KW-0675">Receptor</keyword>
<keyword evidence="6" id="KW-0433">Leucine-rich repeat</keyword>
<dbReference type="GO" id="GO:0032680">
    <property type="term" value="P:regulation of tumor necrosis factor production"/>
    <property type="evidence" value="ECO:0007669"/>
    <property type="project" value="UniProtKB-ARBA"/>
</dbReference>
<dbReference type="GO" id="GO:0045121">
    <property type="term" value="C:membrane raft"/>
    <property type="evidence" value="ECO:0007669"/>
    <property type="project" value="UniProtKB-SubCell"/>
</dbReference>
<evidence type="ECO:0000256" key="17">
    <source>
        <dbReference type="ARBA" id="ARBA00023329"/>
    </source>
</evidence>
<keyword evidence="5" id="KW-0399">Innate immunity</keyword>
<dbReference type="InterPro" id="IPR032675">
    <property type="entry name" value="LRR_dom_sf"/>
</dbReference>
<evidence type="ECO:0000256" key="16">
    <source>
        <dbReference type="ARBA" id="ARBA00023198"/>
    </source>
</evidence>
<evidence type="ECO:0000256" key="5">
    <source>
        <dbReference type="ARBA" id="ARBA00022588"/>
    </source>
</evidence>
<evidence type="ECO:0000256" key="13">
    <source>
        <dbReference type="ARBA" id="ARBA00023136"/>
    </source>
</evidence>
<dbReference type="InterPro" id="IPR003591">
    <property type="entry name" value="Leu-rich_rpt_typical-subtyp"/>
</dbReference>
<dbReference type="eggNOG" id="KOG4641">
    <property type="taxonomic scope" value="Eukaryota"/>
</dbReference>
<dbReference type="GO" id="GO:0002224">
    <property type="term" value="P:toll-like receptor signaling pathway"/>
    <property type="evidence" value="ECO:0007669"/>
    <property type="project" value="TreeGrafter"/>
</dbReference>
<evidence type="ECO:0000256" key="8">
    <source>
        <dbReference type="ARBA" id="ARBA00022729"/>
    </source>
</evidence>
<dbReference type="GO" id="GO:0006954">
    <property type="term" value="P:inflammatory response"/>
    <property type="evidence" value="ECO:0007669"/>
    <property type="project" value="UniProtKB-KW"/>
</dbReference>
<keyword evidence="21" id="KW-1185">Reference proteome</keyword>
<dbReference type="FunFam" id="3.40.50.10140:FF:000001">
    <property type="entry name" value="Toll-like receptor 2"/>
    <property type="match status" value="1"/>
</dbReference>
<evidence type="ECO:0000256" key="1">
    <source>
        <dbReference type="ARBA" id="ARBA00004285"/>
    </source>
</evidence>
<evidence type="ECO:0000256" key="7">
    <source>
        <dbReference type="ARBA" id="ARBA00022692"/>
    </source>
</evidence>
<dbReference type="GO" id="GO:0030670">
    <property type="term" value="C:phagocytic vesicle membrane"/>
    <property type="evidence" value="ECO:0007669"/>
    <property type="project" value="UniProtKB-SubCell"/>
</dbReference>
<keyword evidence="15" id="KW-0325">Glycoprotein</keyword>
<comment type="similarity">
    <text evidence="3">Belongs to the Toll-like receptor family.</text>
</comment>
<dbReference type="GO" id="GO:0043235">
    <property type="term" value="C:receptor complex"/>
    <property type="evidence" value="ECO:0007669"/>
    <property type="project" value="TreeGrafter"/>
</dbReference>
<accession>A0A091DHU7</accession>
<dbReference type="GO" id="GO:0005886">
    <property type="term" value="C:plasma membrane"/>
    <property type="evidence" value="ECO:0007669"/>
    <property type="project" value="TreeGrafter"/>
</dbReference>
<dbReference type="InterPro" id="IPR035897">
    <property type="entry name" value="Toll_tir_struct_dom_sf"/>
</dbReference>
<dbReference type="SUPFAM" id="SSF52200">
    <property type="entry name" value="Toll/Interleukin receptor TIR domain"/>
    <property type="match status" value="1"/>
</dbReference>
<dbReference type="PROSITE" id="PS50104">
    <property type="entry name" value="TIR"/>
    <property type="match status" value="1"/>
</dbReference>
<reference evidence="20 21" key="1">
    <citation type="submission" date="2013-11" db="EMBL/GenBank/DDBJ databases">
        <title>The Damaraland mole rat (Fukomys damarensis) genome and evolution of African mole rats.</title>
        <authorList>
            <person name="Gladyshev V.N."/>
            <person name="Fang X."/>
        </authorList>
    </citation>
    <scope>NUCLEOTIDE SEQUENCE [LARGE SCALE GENOMIC DNA]</scope>
    <source>
        <tissue evidence="20">Liver</tissue>
    </source>
</reference>
<dbReference type="FunFam" id="3.80.10.10:FF:000046">
    <property type="entry name" value="Toll-like receptor 2"/>
    <property type="match status" value="1"/>
</dbReference>
<dbReference type="Gene3D" id="3.80.10.10">
    <property type="entry name" value="Ribonuclease Inhibitor"/>
    <property type="match status" value="1"/>
</dbReference>
<dbReference type="SMART" id="SM00364">
    <property type="entry name" value="LRR_BAC"/>
    <property type="match status" value="4"/>
</dbReference>
<protein>
    <recommendedName>
        <fullName evidence="4">Toll-like receptor 2</fullName>
    </recommendedName>
</protein>
<evidence type="ECO:0000256" key="18">
    <source>
        <dbReference type="SAM" id="SignalP"/>
    </source>
</evidence>